<dbReference type="PANTHER" id="PTHR43667">
    <property type="entry name" value="CYCLOPROPANE-FATTY-ACYL-PHOSPHOLIPID SYNTHASE"/>
    <property type="match status" value="1"/>
</dbReference>
<evidence type="ECO:0000256" key="1">
    <source>
        <dbReference type="ARBA" id="ARBA00010815"/>
    </source>
</evidence>
<dbReference type="InterPro" id="IPR003333">
    <property type="entry name" value="CMAS"/>
</dbReference>
<dbReference type="PIRSF" id="PIRSF003085">
    <property type="entry name" value="CMAS"/>
    <property type="match status" value="1"/>
</dbReference>
<evidence type="ECO:0000313" key="6">
    <source>
        <dbReference type="EMBL" id="MDR7378654.1"/>
    </source>
</evidence>
<dbReference type="Proteomes" id="UP001180487">
    <property type="component" value="Unassembled WGS sequence"/>
</dbReference>
<name>A0ABU2CBE3_9BURK</name>
<comment type="caution">
    <text evidence="6">The sequence shown here is derived from an EMBL/GenBank/DDBJ whole genome shotgun (WGS) entry which is preliminary data.</text>
</comment>
<organism evidence="6 7">
    <name type="scientific">Rhodoferax ferrireducens</name>
    <dbReference type="NCBI Taxonomy" id="192843"/>
    <lineage>
        <taxon>Bacteria</taxon>
        <taxon>Pseudomonadati</taxon>
        <taxon>Pseudomonadota</taxon>
        <taxon>Betaproteobacteria</taxon>
        <taxon>Burkholderiales</taxon>
        <taxon>Comamonadaceae</taxon>
        <taxon>Rhodoferax</taxon>
    </lineage>
</organism>
<comment type="similarity">
    <text evidence="1">Belongs to the CFA/CMAS family.</text>
</comment>
<dbReference type="InterPro" id="IPR029063">
    <property type="entry name" value="SAM-dependent_MTases_sf"/>
</dbReference>
<dbReference type="PANTHER" id="PTHR43667:SF2">
    <property type="entry name" value="FATTY ACID C-METHYL TRANSFERASE"/>
    <property type="match status" value="1"/>
</dbReference>
<dbReference type="GO" id="GO:0008825">
    <property type="term" value="F:cyclopropane-fatty-acyl-phospholipid synthase activity"/>
    <property type="evidence" value="ECO:0007669"/>
    <property type="project" value="UniProtKB-EC"/>
</dbReference>
<dbReference type="Gene3D" id="3.40.50.150">
    <property type="entry name" value="Vaccinia Virus protein VP39"/>
    <property type="match status" value="1"/>
</dbReference>
<evidence type="ECO:0000313" key="7">
    <source>
        <dbReference type="Proteomes" id="UP001180487"/>
    </source>
</evidence>
<protein>
    <submittedName>
        <fullName evidence="6">Cyclopropane-fatty-acyl-phospholipid synthase</fullName>
        <ecNumber evidence="6">2.1.1.79</ecNumber>
    </submittedName>
</protein>
<dbReference type="InterPro" id="IPR050723">
    <property type="entry name" value="CFA/CMAS"/>
</dbReference>
<sequence>MNNSTTASGFAVPSDAPAAARTALKLLQRLRHGSITMQLPDGSMQVFGNHQQHGDAPTAAMTLKNWKLCAAALKSGDIGVAETYIAGDWTTPNLTDLLTVFICNRQEIEDVVYGHWIGRLWYRIQHLLNRNTKANSQKNIHAHYDLGNAFYTLWLDDSMNYSSAWFEGDLDRPLREAQNAKVRRALAMANVQPGDRVLEIGCGWGALAEMGTTEFKASVTGVTLSTEQLAFANSRMQRLGMDSRADLRLQDYRDISDAPFDAICSVEMVEAVGREYWPTYFQTVARLLKPGGRACIQSIVIDDSLFERYITSTDFIQQYIFPGGCLPCPREFRREAAAAGLEVVDEFAFGPDYAETLRRWRDKFLAARSQVLQLGFDERFMRLWEFYLAYCEAAFDKGNINLVQYTLLKK</sequence>
<keyword evidence="2 6" id="KW-0489">Methyltransferase</keyword>
<dbReference type="Pfam" id="PF02353">
    <property type="entry name" value="CMAS"/>
    <property type="match status" value="1"/>
</dbReference>
<dbReference type="RefSeq" id="WP_310374932.1">
    <property type="nucleotide sequence ID" value="NZ_JAVDXT010000003.1"/>
</dbReference>
<evidence type="ECO:0000256" key="2">
    <source>
        <dbReference type="ARBA" id="ARBA00022603"/>
    </source>
</evidence>
<keyword evidence="7" id="KW-1185">Reference proteome</keyword>
<keyword evidence="5" id="KW-0443">Lipid metabolism</keyword>
<dbReference type="GO" id="GO:0032259">
    <property type="term" value="P:methylation"/>
    <property type="evidence" value="ECO:0007669"/>
    <property type="project" value="UniProtKB-KW"/>
</dbReference>
<evidence type="ECO:0000256" key="4">
    <source>
        <dbReference type="ARBA" id="ARBA00022691"/>
    </source>
</evidence>
<dbReference type="EC" id="2.1.1.79" evidence="6"/>
<reference evidence="6 7" key="1">
    <citation type="submission" date="2023-07" db="EMBL/GenBank/DDBJ databases">
        <title>Sorghum-associated microbial communities from plants grown in Nebraska, USA.</title>
        <authorList>
            <person name="Schachtman D."/>
        </authorList>
    </citation>
    <scope>NUCLEOTIDE SEQUENCE [LARGE SCALE GENOMIC DNA]</scope>
    <source>
        <strain evidence="6 7">BE313</strain>
    </source>
</reference>
<dbReference type="SUPFAM" id="SSF53335">
    <property type="entry name" value="S-adenosyl-L-methionine-dependent methyltransferases"/>
    <property type="match status" value="1"/>
</dbReference>
<dbReference type="CDD" id="cd02440">
    <property type="entry name" value="AdoMet_MTases"/>
    <property type="match status" value="1"/>
</dbReference>
<dbReference type="EMBL" id="JAVDXT010000003">
    <property type="protein sequence ID" value="MDR7378654.1"/>
    <property type="molecule type" value="Genomic_DNA"/>
</dbReference>
<accession>A0ABU2CBE3</accession>
<keyword evidence="3 6" id="KW-0808">Transferase</keyword>
<proteinExistence type="inferred from homology"/>
<evidence type="ECO:0000256" key="5">
    <source>
        <dbReference type="ARBA" id="ARBA00023098"/>
    </source>
</evidence>
<gene>
    <name evidence="6" type="ORF">J2X19_003348</name>
</gene>
<keyword evidence="4" id="KW-0949">S-adenosyl-L-methionine</keyword>
<evidence type="ECO:0000256" key="3">
    <source>
        <dbReference type="ARBA" id="ARBA00022679"/>
    </source>
</evidence>